<gene>
    <name evidence="2" type="ORF">GCM10022380_10520</name>
</gene>
<feature type="domain" description="DUF1918" evidence="1">
    <location>
        <begin position="1"/>
        <end position="58"/>
    </location>
</feature>
<dbReference type="RefSeq" id="WP_020420140.1">
    <property type="nucleotide sequence ID" value="NZ_BAABCM010000001.1"/>
</dbReference>
<name>A0ABP7HKM9_9PSEU</name>
<comment type="caution">
    <text evidence="2">The sequence shown here is derived from an EMBL/GenBank/DDBJ whole genome shotgun (WGS) entry which is preliminary data.</text>
</comment>
<dbReference type="Pfam" id="PF08940">
    <property type="entry name" value="DUF1918"/>
    <property type="match status" value="1"/>
</dbReference>
<evidence type="ECO:0000259" key="1">
    <source>
        <dbReference type="Pfam" id="PF08940"/>
    </source>
</evidence>
<organism evidence="2 3">
    <name type="scientific">Amycolatopsis tucumanensis</name>
    <dbReference type="NCBI Taxonomy" id="401106"/>
    <lineage>
        <taxon>Bacteria</taxon>
        <taxon>Bacillati</taxon>
        <taxon>Actinomycetota</taxon>
        <taxon>Actinomycetes</taxon>
        <taxon>Pseudonocardiales</taxon>
        <taxon>Pseudonocardiaceae</taxon>
        <taxon>Amycolatopsis</taxon>
    </lineage>
</organism>
<evidence type="ECO:0000313" key="3">
    <source>
        <dbReference type="Proteomes" id="UP001501624"/>
    </source>
</evidence>
<dbReference type="SUPFAM" id="SSF50118">
    <property type="entry name" value="Cell growth inhibitor/plasmid maintenance toxic component"/>
    <property type="match status" value="1"/>
</dbReference>
<keyword evidence="3" id="KW-1185">Reference proteome</keyword>
<sequence>MRAEPGDWLVIKSPVIGQPARRGQIIEVRSPDGAPPYLVHWLEDDRITLVFPGPDGHVAAAAEQAAADERARHRFERLQEEIAHHR</sequence>
<dbReference type="EMBL" id="BAABCM010000001">
    <property type="protein sequence ID" value="GAA3795419.1"/>
    <property type="molecule type" value="Genomic_DNA"/>
</dbReference>
<reference evidence="3" key="1">
    <citation type="journal article" date="2019" name="Int. J. Syst. Evol. Microbiol.">
        <title>The Global Catalogue of Microorganisms (GCM) 10K type strain sequencing project: providing services to taxonomists for standard genome sequencing and annotation.</title>
        <authorList>
            <consortium name="The Broad Institute Genomics Platform"/>
            <consortium name="The Broad Institute Genome Sequencing Center for Infectious Disease"/>
            <person name="Wu L."/>
            <person name="Ma J."/>
        </authorList>
    </citation>
    <scope>NUCLEOTIDE SEQUENCE [LARGE SCALE GENOMIC DNA]</scope>
    <source>
        <strain evidence="3">JCM 17017</strain>
    </source>
</reference>
<proteinExistence type="predicted"/>
<protein>
    <submittedName>
        <fullName evidence="2">DUF1918 domain-containing protein</fullName>
    </submittedName>
</protein>
<dbReference type="Gene3D" id="2.30.30.440">
    <property type="entry name" value="Domain of unknown function DUF1918"/>
    <property type="match status" value="1"/>
</dbReference>
<evidence type="ECO:0000313" key="2">
    <source>
        <dbReference type="EMBL" id="GAA3795419.1"/>
    </source>
</evidence>
<dbReference type="Proteomes" id="UP001501624">
    <property type="component" value="Unassembled WGS sequence"/>
</dbReference>
<dbReference type="InterPro" id="IPR015035">
    <property type="entry name" value="DUF1918"/>
</dbReference>
<accession>A0ABP7HKM9</accession>